<dbReference type="PROSITE" id="PS51721">
    <property type="entry name" value="G_CP"/>
    <property type="match status" value="1"/>
</dbReference>
<dbReference type="Pfam" id="PF01926">
    <property type="entry name" value="MMR_HSR1"/>
    <property type="match status" value="1"/>
</dbReference>
<evidence type="ECO:0000313" key="8">
    <source>
        <dbReference type="EMBL" id="KAF6035983.1"/>
    </source>
</evidence>
<feature type="region of interest" description="Disordered" evidence="6">
    <location>
        <begin position="1"/>
        <end position="56"/>
    </location>
</feature>
<evidence type="ECO:0000256" key="3">
    <source>
        <dbReference type="ARBA" id="ARBA00023134"/>
    </source>
</evidence>
<dbReference type="Proteomes" id="UP000593567">
    <property type="component" value="Unassembled WGS sequence"/>
</dbReference>
<feature type="compositionally biased region" description="Low complexity" evidence="6">
    <location>
        <begin position="45"/>
        <end position="56"/>
    </location>
</feature>
<dbReference type="PANTHER" id="PTHR45709:SF3">
    <property type="entry name" value="GUANINE NUCLEOTIDE-BINDING PROTEIN-LIKE 1"/>
    <property type="match status" value="1"/>
</dbReference>
<comment type="caution">
    <text evidence="8">The sequence shown here is derived from an EMBL/GenBank/DDBJ whole genome shotgun (WGS) entry which is preliminary data.</text>
</comment>
<evidence type="ECO:0000256" key="1">
    <source>
        <dbReference type="ARBA" id="ARBA00022553"/>
    </source>
</evidence>
<keyword evidence="1" id="KW-0597">Phosphoprotein</keyword>
<comment type="function">
    <text evidence="4">Possible regulatory or functional link with the histocompatibility cluster.</text>
</comment>
<protein>
    <recommendedName>
        <fullName evidence="5">Guanine nucleotide-binding protein-like 1</fullName>
    </recommendedName>
</protein>
<evidence type="ECO:0000256" key="2">
    <source>
        <dbReference type="ARBA" id="ARBA00022741"/>
    </source>
</evidence>
<sequence>MPRSKPFSGKQKKLQLQTKRQTKKDRAEGQFGGAVSHTRRRPTFDSCSSESDESLTSSVDQLSFAAEKICRKLKSANPKSRDRYKLLLKDESQEEILEKKKRAMQPYSPKSPQEMECGVGQFYDPPIMFPVRPPWDYSLSPEELDNREYFYFRRYCKEIISNEGLSYCELNLETWRQLWRVLEMSDILLHIVDVRYTPLHFNPKLYEYVTHELQKQLIVVLNKCDIVPADVVTAWKHYLLKEFPKLDVVVFTSFPKDEETRQALAKGKQSRRRRKKSSAIGPLELWNVCNKLVKQEVNIDSWRDKIQRDLTSKYGRRESDSDQSDCEVEEGIEKRFKPDLRYSEHSKYKGGVLTIGCVGYPNVGKSSVINGLIGRKVVSISKTPGHTKHFQTIFLTKNVKLCDCPGLVFPSTAPRPIQVLAGMYPVAQLREPYSVVQYLAERCDLPACLGLRLPEDEKEWSAYLICDELAELKGFKTARGARTNPYRAANWILRASLEGKMFIYLIPPDYCENKKKWEDDPETLSLIESQKCRLATVSSQYDYQSVVSFPDDDDSSSEDNFSSAAVNPFSSLKSC</sequence>
<dbReference type="InterPro" id="IPR030378">
    <property type="entry name" value="G_CP_dom"/>
</dbReference>
<name>A0A7J7KCS0_BUGNE</name>
<dbReference type="PANTHER" id="PTHR45709">
    <property type="entry name" value="LARGE SUBUNIT GTPASE 1 HOMOLOG-RELATED"/>
    <property type="match status" value="1"/>
</dbReference>
<organism evidence="8 9">
    <name type="scientific">Bugula neritina</name>
    <name type="common">Brown bryozoan</name>
    <name type="synonym">Sertularia neritina</name>
    <dbReference type="NCBI Taxonomy" id="10212"/>
    <lineage>
        <taxon>Eukaryota</taxon>
        <taxon>Metazoa</taxon>
        <taxon>Spiralia</taxon>
        <taxon>Lophotrochozoa</taxon>
        <taxon>Bryozoa</taxon>
        <taxon>Gymnolaemata</taxon>
        <taxon>Cheilostomatida</taxon>
        <taxon>Flustrina</taxon>
        <taxon>Buguloidea</taxon>
        <taxon>Bugulidae</taxon>
        <taxon>Bugula</taxon>
    </lineage>
</organism>
<feature type="compositionally biased region" description="Polar residues" evidence="6">
    <location>
        <begin position="564"/>
        <end position="575"/>
    </location>
</feature>
<dbReference type="GO" id="GO:0005525">
    <property type="term" value="F:GTP binding"/>
    <property type="evidence" value="ECO:0007669"/>
    <property type="project" value="UniProtKB-KW"/>
</dbReference>
<gene>
    <name evidence="8" type="ORF">EB796_005698</name>
</gene>
<dbReference type="InterPro" id="IPR043358">
    <property type="entry name" value="GNL1-like"/>
</dbReference>
<feature type="domain" description="CP-type G" evidence="7">
    <location>
        <begin position="175"/>
        <end position="410"/>
    </location>
</feature>
<reference evidence="8" key="1">
    <citation type="submission" date="2020-06" db="EMBL/GenBank/DDBJ databases">
        <title>Draft genome of Bugula neritina, a colonial animal packing powerful symbionts and potential medicines.</title>
        <authorList>
            <person name="Rayko M."/>
        </authorList>
    </citation>
    <scope>NUCLEOTIDE SEQUENCE [LARGE SCALE GENOMIC DNA]</scope>
    <source>
        <strain evidence="8">Kwan_BN1</strain>
    </source>
</reference>
<evidence type="ECO:0000256" key="4">
    <source>
        <dbReference type="ARBA" id="ARBA00037770"/>
    </source>
</evidence>
<proteinExistence type="predicted"/>
<dbReference type="CDD" id="cd01857">
    <property type="entry name" value="HSR1_MMR1"/>
    <property type="match status" value="1"/>
</dbReference>
<keyword evidence="3" id="KW-0342">GTP-binding</keyword>
<dbReference type="EMBL" id="VXIV02000798">
    <property type="protein sequence ID" value="KAF6035983.1"/>
    <property type="molecule type" value="Genomic_DNA"/>
</dbReference>
<dbReference type="GO" id="GO:0003924">
    <property type="term" value="F:GTPase activity"/>
    <property type="evidence" value="ECO:0007669"/>
    <property type="project" value="InterPro"/>
</dbReference>
<accession>A0A7J7KCS0</accession>
<dbReference type="InterPro" id="IPR006073">
    <property type="entry name" value="GTP-bd"/>
</dbReference>
<dbReference type="Gene3D" id="3.40.50.300">
    <property type="entry name" value="P-loop containing nucleotide triphosphate hydrolases"/>
    <property type="match status" value="1"/>
</dbReference>
<dbReference type="OrthoDB" id="391988at2759"/>
<keyword evidence="9" id="KW-1185">Reference proteome</keyword>
<evidence type="ECO:0000313" key="9">
    <source>
        <dbReference type="Proteomes" id="UP000593567"/>
    </source>
</evidence>
<evidence type="ECO:0000256" key="5">
    <source>
        <dbReference type="ARBA" id="ARBA00039902"/>
    </source>
</evidence>
<dbReference type="PRINTS" id="PR00326">
    <property type="entry name" value="GTP1OBG"/>
</dbReference>
<dbReference type="InterPro" id="IPR027417">
    <property type="entry name" value="P-loop_NTPase"/>
</dbReference>
<feature type="region of interest" description="Disordered" evidence="6">
    <location>
        <begin position="549"/>
        <end position="575"/>
    </location>
</feature>
<evidence type="ECO:0000256" key="6">
    <source>
        <dbReference type="SAM" id="MobiDB-lite"/>
    </source>
</evidence>
<dbReference type="SUPFAM" id="SSF52540">
    <property type="entry name" value="P-loop containing nucleoside triphosphate hydrolases"/>
    <property type="match status" value="1"/>
</dbReference>
<dbReference type="AlphaFoldDB" id="A0A7J7KCS0"/>
<keyword evidence="2" id="KW-0547">Nucleotide-binding</keyword>
<evidence type="ECO:0000259" key="7">
    <source>
        <dbReference type="PROSITE" id="PS51721"/>
    </source>
</evidence>